<sequence>MVKILAGILLFAFVNLTYAQPNYPAPTGIWCSCPPTTGIGNGSVDPVVASKPYVNGILVRVLWKDIEPIDNTYNWSLIDNQISAAQSYGKKISIAIGGGPNSPNWLYLLGIETLNYSLPFNGTIPVPWDPIFLDKWTEFISELGNRYQNDTTIQLVYITNSSQNGFEMQIPYNPTPSYTSISYTDQKMIESWEQVIDVFNSSFPNHYLTNDFHPVNSSDMVADSIYNYAKVNIDSRYGASGWWWSQNNTSVYPSQYSILQNSANTNLFTGLQMVASGISNPTAFGSGGLQDALNLAISNSFCYWEIWNNDITDGSFDNLFSNAACLPVLNIKQTNNSENDLTVFPNPSKNIFTAILKNNYIEKVEVINELGQIILKKENIKSNQYLLDIRNCIDGIYFLKITDDTNAVSYRKIILLIQ</sequence>
<dbReference type="InterPro" id="IPR026444">
    <property type="entry name" value="Secre_tail"/>
</dbReference>
<dbReference type="PROSITE" id="PS51257">
    <property type="entry name" value="PROKAR_LIPOPROTEIN"/>
    <property type="match status" value="1"/>
</dbReference>
<dbReference type="Gene3D" id="3.20.20.80">
    <property type="entry name" value="Glycosidases"/>
    <property type="match status" value="1"/>
</dbReference>
<dbReference type="EMBL" id="VEVQ02000002">
    <property type="protein sequence ID" value="NHN24605.1"/>
    <property type="molecule type" value="Genomic_DNA"/>
</dbReference>
<evidence type="ECO:0000313" key="4">
    <source>
        <dbReference type="EMBL" id="NHN24605.1"/>
    </source>
</evidence>
<proteinExistence type="predicted"/>
<dbReference type="SUPFAM" id="SSF51445">
    <property type="entry name" value="(Trans)glycosidases"/>
    <property type="match status" value="1"/>
</dbReference>
<dbReference type="InterPro" id="IPR017853">
    <property type="entry name" value="GH"/>
</dbReference>
<reference evidence="5" key="1">
    <citation type="submission" date="2019-05" db="EMBL/GenBank/DDBJ databases">
        <title>Flavobacterium profundi sp. nov., isolated from a deep-sea seamount.</title>
        <authorList>
            <person name="Zhang D.-C."/>
        </authorList>
    </citation>
    <scope>NUCLEOTIDE SEQUENCE [LARGE SCALE GENOMIC DNA]</scope>
    <source>
        <strain evidence="5">EC11</strain>
    </source>
</reference>
<evidence type="ECO:0000259" key="3">
    <source>
        <dbReference type="Pfam" id="PF18962"/>
    </source>
</evidence>
<dbReference type="Pfam" id="PF18962">
    <property type="entry name" value="Por_Secre_tail"/>
    <property type="match status" value="1"/>
</dbReference>
<accession>A0ABX0ILB8</accession>
<feature type="chain" id="PRO_5047071832" evidence="2">
    <location>
        <begin position="20"/>
        <end position="418"/>
    </location>
</feature>
<dbReference type="NCBIfam" id="TIGR04183">
    <property type="entry name" value="Por_Secre_tail"/>
    <property type="match status" value="1"/>
</dbReference>
<feature type="domain" description="Secretion system C-terminal sorting" evidence="3">
    <location>
        <begin position="343"/>
        <end position="414"/>
    </location>
</feature>
<dbReference type="Proteomes" id="UP000817854">
    <property type="component" value="Unassembled WGS sequence"/>
</dbReference>
<keyword evidence="1 2" id="KW-0732">Signal</keyword>
<reference evidence="4 5" key="3">
    <citation type="submission" date="2020-02" db="EMBL/GenBank/DDBJ databases">
        <title>Flavobacterium profundi sp. nov., isolated from a deep-sea seamount.</title>
        <authorList>
            <person name="Zhang D.-C."/>
        </authorList>
    </citation>
    <scope>NUCLEOTIDE SEQUENCE [LARGE SCALE GENOMIC DNA]</scope>
    <source>
        <strain evidence="4 5">EC11</strain>
    </source>
</reference>
<evidence type="ECO:0000313" key="5">
    <source>
        <dbReference type="Proteomes" id="UP000817854"/>
    </source>
</evidence>
<reference evidence="4 5" key="2">
    <citation type="submission" date="2019-05" db="EMBL/GenBank/DDBJ databases">
        <authorList>
            <person name="Lianzixin W."/>
        </authorList>
    </citation>
    <scope>NUCLEOTIDE SEQUENCE [LARGE SCALE GENOMIC DNA]</scope>
    <source>
        <strain evidence="4 5">EC11</strain>
    </source>
</reference>
<evidence type="ECO:0000256" key="1">
    <source>
        <dbReference type="ARBA" id="ARBA00022729"/>
    </source>
</evidence>
<dbReference type="RefSeq" id="WP_140959862.1">
    <property type="nucleotide sequence ID" value="NZ_VEVQ02000002.1"/>
</dbReference>
<name>A0ABX0ILB8_9FLAO</name>
<evidence type="ECO:0000256" key="2">
    <source>
        <dbReference type="SAM" id="SignalP"/>
    </source>
</evidence>
<organism evidence="4 5">
    <name type="scientific">Flavobacterium jejuense</name>
    <dbReference type="NCBI Taxonomy" id="1544455"/>
    <lineage>
        <taxon>Bacteria</taxon>
        <taxon>Pseudomonadati</taxon>
        <taxon>Bacteroidota</taxon>
        <taxon>Flavobacteriia</taxon>
        <taxon>Flavobacteriales</taxon>
        <taxon>Flavobacteriaceae</taxon>
        <taxon>Flavobacterium</taxon>
    </lineage>
</organism>
<protein>
    <submittedName>
        <fullName evidence="4">T9SS type A sorting domain-containing protein</fullName>
    </submittedName>
</protein>
<keyword evidence="5" id="KW-1185">Reference proteome</keyword>
<gene>
    <name evidence="4" type="ORF">FIA58_002855</name>
</gene>
<feature type="signal peptide" evidence="2">
    <location>
        <begin position="1"/>
        <end position="19"/>
    </location>
</feature>
<comment type="caution">
    <text evidence="4">The sequence shown here is derived from an EMBL/GenBank/DDBJ whole genome shotgun (WGS) entry which is preliminary data.</text>
</comment>